<dbReference type="Proteomes" id="UP000276215">
    <property type="component" value="Unassembled WGS sequence"/>
</dbReference>
<evidence type="ECO:0000256" key="1">
    <source>
        <dbReference type="SAM" id="MobiDB-lite"/>
    </source>
</evidence>
<feature type="domain" description="DUF7580" evidence="2">
    <location>
        <begin position="82"/>
        <end position="307"/>
    </location>
</feature>
<feature type="region of interest" description="Disordered" evidence="1">
    <location>
        <begin position="40"/>
        <end position="59"/>
    </location>
</feature>
<dbReference type="Pfam" id="PF24476">
    <property type="entry name" value="DUF7580"/>
    <property type="match status" value="1"/>
</dbReference>
<dbReference type="EMBL" id="ML120619">
    <property type="protein sequence ID" value="RPA89073.1"/>
    <property type="molecule type" value="Genomic_DNA"/>
</dbReference>
<dbReference type="AlphaFoldDB" id="A0A3N4ISC7"/>
<sequence>MKRLTLKGTGKEPIVKELQARLDIQNFDFALSVHLAQELTQRDKKPSSASTSATTSATTSELDVNVTDLDLGINQIMHRCLYHSLYKPPGCGQHSIHLCLCEEDATHQSGSPTTVYSFFVSIGLNPSGAPVTENPQRLRISRSEPGAKESPSRATTRCCSHILSSGKMSTHSLSDDGPPTFQFIVHSDTPTPTSDTIENSILTLHRLTKLCSQGKRSFSLEEKDRYLLAVKLARWVFRYHNTPWPVPKLDTHHIHFFTQYETSPTLADWSPYISLSSPEGLSGPVEDVNCSNALGWMLVELGLGKSRDDIPGNTRRAINEASRSLMIRLGRRYSSFVKELLEFSGEGGKSCDSDVEKERIESLRKTVKCIEDKALKCFSG</sequence>
<evidence type="ECO:0000259" key="2">
    <source>
        <dbReference type="Pfam" id="PF24476"/>
    </source>
</evidence>
<name>A0A3N4ISC7_9PEZI</name>
<organism evidence="3 4">
    <name type="scientific">Choiromyces venosus 120613-1</name>
    <dbReference type="NCBI Taxonomy" id="1336337"/>
    <lineage>
        <taxon>Eukaryota</taxon>
        <taxon>Fungi</taxon>
        <taxon>Dikarya</taxon>
        <taxon>Ascomycota</taxon>
        <taxon>Pezizomycotina</taxon>
        <taxon>Pezizomycetes</taxon>
        <taxon>Pezizales</taxon>
        <taxon>Tuberaceae</taxon>
        <taxon>Choiromyces</taxon>
    </lineage>
</organism>
<keyword evidence="4" id="KW-1185">Reference proteome</keyword>
<evidence type="ECO:0000313" key="3">
    <source>
        <dbReference type="EMBL" id="RPA89073.1"/>
    </source>
</evidence>
<protein>
    <recommendedName>
        <fullName evidence="2">DUF7580 domain-containing protein</fullName>
    </recommendedName>
</protein>
<feature type="compositionally biased region" description="Low complexity" evidence="1">
    <location>
        <begin position="47"/>
        <end position="59"/>
    </location>
</feature>
<reference evidence="3 4" key="1">
    <citation type="journal article" date="2018" name="Nat. Ecol. Evol.">
        <title>Pezizomycetes genomes reveal the molecular basis of ectomycorrhizal truffle lifestyle.</title>
        <authorList>
            <person name="Murat C."/>
            <person name="Payen T."/>
            <person name="Noel B."/>
            <person name="Kuo A."/>
            <person name="Morin E."/>
            <person name="Chen J."/>
            <person name="Kohler A."/>
            <person name="Krizsan K."/>
            <person name="Balestrini R."/>
            <person name="Da Silva C."/>
            <person name="Montanini B."/>
            <person name="Hainaut M."/>
            <person name="Levati E."/>
            <person name="Barry K.W."/>
            <person name="Belfiori B."/>
            <person name="Cichocki N."/>
            <person name="Clum A."/>
            <person name="Dockter R.B."/>
            <person name="Fauchery L."/>
            <person name="Guy J."/>
            <person name="Iotti M."/>
            <person name="Le Tacon F."/>
            <person name="Lindquist E.A."/>
            <person name="Lipzen A."/>
            <person name="Malagnac F."/>
            <person name="Mello A."/>
            <person name="Molinier V."/>
            <person name="Miyauchi S."/>
            <person name="Poulain J."/>
            <person name="Riccioni C."/>
            <person name="Rubini A."/>
            <person name="Sitrit Y."/>
            <person name="Splivallo R."/>
            <person name="Traeger S."/>
            <person name="Wang M."/>
            <person name="Zifcakova L."/>
            <person name="Wipf D."/>
            <person name="Zambonelli A."/>
            <person name="Paolocci F."/>
            <person name="Nowrousian M."/>
            <person name="Ottonello S."/>
            <person name="Baldrian P."/>
            <person name="Spatafora J.W."/>
            <person name="Henrissat B."/>
            <person name="Nagy L.G."/>
            <person name="Aury J.M."/>
            <person name="Wincker P."/>
            <person name="Grigoriev I.V."/>
            <person name="Bonfante P."/>
            <person name="Martin F.M."/>
        </authorList>
    </citation>
    <scope>NUCLEOTIDE SEQUENCE [LARGE SCALE GENOMIC DNA]</scope>
    <source>
        <strain evidence="3 4">120613-1</strain>
    </source>
</reference>
<dbReference type="InterPro" id="IPR056002">
    <property type="entry name" value="DUF7580"/>
</dbReference>
<evidence type="ECO:0000313" key="4">
    <source>
        <dbReference type="Proteomes" id="UP000276215"/>
    </source>
</evidence>
<accession>A0A3N4ISC7</accession>
<gene>
    <name evidence="3" type="ORF">L873DRAFT_1823539</name>
</gene>
<proteinExistence type="predicted"/>